<evidence type="ECO:0000313" key="2">
    <source>
        <dbReference type="EMBL" id="AWK71652.1"/>
    </source>
</evidence>
<dbReference type="AlphaFoldDB" id="A0A2S2BST8"/>
<evidence type="ECO:0000259" key="1">
    <source>
        <dbReference type="Pfam" id="PF13577"/>
    </source>
</evidence>
<dbReference type="KEGG" id="roz:CBI38_08650"/>
<evidence type="ECO:0000313" key="3">
    <source>
        <dbReference type="Proteomes" id="UP000245711"/>
    </source>
</evidence>
<dbReference type="Proteomes" id="UP000245711">
    <property type="component" value="Chromosome"/>
</dbReference>
<dbReference type="Gene3D" id="3.10.450.50">
    <property type="match status" value="1"/>
</dbReference>
<proteinExistence type="predicted"/>
<protein>
    <recommendedName>
        <fullName evidence="1">SnoaL-like domain-containing protein</fullName>
    </recommendedName>
</protein>
<feature type="domain" description="SnoaL-like" evidence="1">
    <location>
        <begin position="17"/>
        <end position="138"/>
    </location>
</feature>
<dbReference type="InterPro" id="IPR032710">
    <property type="entry name" value="NTF2-like_dom_sf"/>
</dbReference>
<accession>A0A2S2BST8</accession>
<dbReference type="OrthoDB" id="981191at2"/>
<keyword evidence="3" id="KW-1185">Reference proteome</keyword>
<dbReference type="SUPFAM" id="SSF54427">
    <property type="entry name" value="NTF2-like"/>
    <property type="match status" value="1"/>
</dbReference>
<gene>
    <name evidence="2" type="ORF">CBI38_08650</name>
</gene>
<organism evidence="2 3">
    <name type="scientific">Rhodococcus oxybenzonivorans</name>
    <dbReference type="NCBI Taxonomy" id="1990687"/>
    <lineage>
        <taxon>Bacteria</taxon>
        <taxon>Bacillati</taxon>
        <taxon>Actinomycetota</taxon>
        <taxon>Actinomycetes</taxon>
        <taxon>Mycobacteriales</taxon>
        <taxon>Nocardiaceae</taxon>
        <taxon>Rhodococcus</taxon>
    </lineage>
</organism>
<sequence length="161" mass="18382">MTTSALSSRELTELVEAQKVERVLYDYAYYLDMNQPDDLAALFTSDCYVAYGPDFGAEGRDAYRKTLDGIGTFFTATSHHVSNVVVDFDEEMRSATVRSVLYAWHQYTKEGKPDGHFFGQYHDVLVRDDEHGWRFTRRELRAAGVVDFHVKKQIPIGRASA</sequence>
<name>A0A2S2BST8_9NOCA</name>
<dbReference type="RefSeq" id="WP_109328115.1">
    <property type="nucleotide sequence ID" value="NZ_CP021354.1"/>
</dbReference>
<reference evidence="2 3" key="1">
    <citation type="submission" date="2017-05" db="EMBL/GenBank/DDBJ databases">
        <title>Isolation of Rhodococcus sp. S2-17 biodegrading of BP-3.</title>
        <authorList>
            <person name="Lee Y."/>
            <person name="Kim K.H."/>
            <person name="Chun B.H."/>
            <person name="Jung H.S."/>
            <person name="Jeon C.O."/>
        </authorList>
    </citation>
    <scope>NUCLEOTIDE SEQUENCE [LARGE SCALE GENOMIC DNA]</scope>
    <source>
        <strain evidence="2 3">S2-17</strain>
    </source>
</reference>
<dbReference type="InterPro" id="IPR037401">
    <property type="entry name" value="SnoaL-like"/>
</dbReference>
<dbReference type="EMBL" id="CP021354">
    <property type="protein sequence ID" value="AWK71652.1"/>
    <property type="molecule type" value="Genomic_DNA"/>
</dbReference>
<dbReference type="CDD" id="cd00531">
    <property type="entry name" value="NTF2_like"/>
    <property type="match status" value="1"/>
</dbReference>
<dbReference type="Pfam" id="PF13577">
    <property type="entry name" value="SnoaL_4"/>
    <property type="match status" value="1"/>
</dbReference>